<dbReference type="GO" id="GO:1902808">
    <property type="term" value="P:positive regulation of cell cycle G1/S phase transition"/>
    <property type="evidence" value="ECO:0007669"/>
    <property type="project" value="TreeGrafter"/>
</dbReference>
<accession>A0A7R9G1D1</accession>
<dbReference type="GO" id="GO:0033148">
    <property type="term" value="P:positive regulation of intracellular estrogen receptor signaling pathway"/>
    <property type="evidence" value="ECO:0007669"/>
    <property type="project" value="TreeGrafter"/>
</dbReference>
<dbReference type="Pfam" id="PF15364">
    <property type="entry name" value="PAXIP1_C"/>
    <property type="match status" value="1"/>
</dbReference>
<dbReference type="EMBL" id="OC003432">
    <property type="protein sequence ID" value="CAD7263288.1"/>
    <property type="molecule type" value="Genomic_DNA"/>
</dbReference>
<protein>
    <submittedName>
        <fullName evidence="2">Uncharacterized protein</fullName>
    </submittedName>
</protein>
<dbReference type="PANTHER" id="PTHR28467:SF1">
    <property type="entry name" value="PAXIP1-ASSOCIATED GLUTAMATE-RICH PROTEIN 1"/>
    <property type="match status" value="1"/>
</dbReference>
<evidence type="ECO:0000313" key="2">
    <source>
        <dbReference type="EMBL" id="CAD7263288.1"/>
    </source>
</evidence>
<dbReference type="GO" id="GO:0030331">
    <property type="term" value="F:nuclear estrogen receptor binding"/>
    <property type="evidence" value="ECO:0007669"/>
    <property type="project" value="TreeGrafter"/>
</dbReference>
<gene>
    <name evidence="2" type="ORF">TSIB3V08_LOCUS7368</name>
</gene>
<dbReference type="AlphaFoldDB" id="A0A7R9G1D1"/>
<sequence>MTTTIQSSNMAITEILSSDSAHIQVKEEPHRFLDVCEGVVTHFDLDCANYHFPIANATDCPDQENAAAKEQHFTAPDNEEDDWALEASSDDAESEPPPETIVELFTALQERHVLKLDWQCPGRRPPSPAQDEFFQEEEEDSDFKPEEESDFDFKDELSAPKFVPRKGNDGGLKGSAKKKTTSLDGILSNMRRHRQIAEMEKQACENEKVLEKDSFGWP</sequence>
<dbReference type="InterPro" id="IPR028213">
    <property type="entry name" value="PA1"/>
</dbReference>
<dbReference type="PANTHER" id="PTHR28467">
    <property type="entry name" value="PAXIP1-ASSOCIATED GLUTAMATE-RICH PROTEIN 1"/>
    <property type="match status" value="1"/>
</dbReference>
<feature type="region of interest" description="Disordered" evidence="1">
    <location>
        <begin position="118"/>
        <end position="188"/>
    </location>
</feature>
<proteinExistence type="predicted"/>
<evidence type="ECO:0000256" key="1">
    <source>
        <dbReference type="SAM" id="MobiDB-lite"/>
    </source>
</evidence>
<feature type="compositionally biased region" description="Acidic residues" evidence="1">
    <location>
        <begin position="77"/>
        <end position="96"/>
    </location>
</feature>
<feature type="region of interest" description="Disordered" evidence="1">
    <location>
        <begin position="65"/>
        <end position="97"/>
    </location>
</feature>
<feature type="compositionally biased region" description="Basic and acidic residues" evidence="1">
    <location>
        <begin position="142"/>
        <end position="158"/>
    </location>
</feature>
<reference evidence="2" key="1">
    <citation type="submission" date="2020-11" db="EMBL/GenBank/DDBJ databases">
        <authorList>
            <person name="Tran Van P."/>
        </authorList>
    </citation>
    <scope>NUCLEOTIDE SEQUENCE</scope>
</reference>
<name>A0A7R9G1D1_TIMSH</name>
<organism evidence="2">
    <name type="scientific">Timema shepardi</name>
    <name type="common">Walking stick</name>
    <dbReference type="NCBI Taxonomy" id="629360"/>
    <lineage>
        <taxon>Eukaryota</taxon>
        <taxon>Metazoa</taxon>
        <taxon>Ecdysozoa</taxon>
        <taxon>Arthropoda</taxon>
        <taxon>Hexapoda</taxon>
        <taxon>Insecta</taxon>
        <taxon>Pterygota</taxon>
        <taxon>Neoptera</taxon>
        <taxon>Polyneoptera</taxon>
        <taxon>Phasmatodea</taxon>
        <taxon>Timematodea</taxon>
        <taxon>Timematoidea</taxon>
        <taxon>Timematidae</taxon>
        <taxon>Timema</taxon>
    </lineage>
</organism>
<dbReference type="GO" id="GO:0044666">
    <property type="term" value="C:MLL3/4 complex"/>
    <property type="evidence" value="ECO:0007669"/>
    <property type="project" value="TreeGrafter"/>
</dbReference>